<keyword evidence="7" id="KW-1185">Reference proteome</keyword>
<evidence type="ECO:0000256" key="3">
    <source>
        <dbReference type="ARBA" id="ARBA00022741"/>
    </source>
</evidence>
<protein>
    <submittedName>
        <fullName evidence="8">Adenylyl-sulfate kinase 3-like</fullName>
    </submittedName>
</protein>
<accession>A0A6P5YS39</accession>
<evidence type="ECO:0000256" key="4">
    <source>
        <dbReference type="ARBA" id="ARBA00022840"/>
    </source>
</evidence>
<name>A0A6P5YS39_DURZI</name>
<dbReference type="KEGG" id="dzi:111294109"/>
<feature type="domain" description="APS kinase" evidence="6">
    <location>
        <begin position="24"/>
        <end position="84"/>
    </location>
</feature>
<evidence type="ECO:0000313" key="7">
    <source>
        <dbReference type="Proteomes" id="UP000515121"/>
    </source>
</evidence>
<evidence type="ECO:0000313" key="8">
    <source>
        <dbReference type="RefSeq" id="XP_022743020.1"/>
    </source>
</evidence>
<proteinExistence type="predicted"/>
<evidence type="ECO:0000256" key="1">
    <source>
        <dbReference type="ARBA" id="ARBA00004678"/>
    </source>
</evidence>
<feature type="domain" description="APS kinase" evidence="6">
    <location>
        <begin position="131"/>
        <end position="161"/>
    </location>
</feature>
<organism evidence="7 8">
    <name type="scientific">Durio zibethinus</name>
    <name type="common">Durian</name>
    <dbReference type="NCBI Taxonomy" id="66656"/>
    <lineage>
        <taxon>Eukaryota</taxon>
        <taxon>Viridiplantae</taxon>
        <taxon>Streptophyta</taxon>
        <taxon>Embryophyta</taxon>
        <taxon>Tracheophyta</taxon>
        <taxon>Spermatophyta</taxon>
        <taxon>Magnoliopsida</taxon>
        <taxon>eudicotyledons</taxon>
        <taxon>Gunneridae</taxon>
        <taxon>Pentapetalae</taxon>
        <taxon>rosids</taxon>
        <taxon>malvids</taxon>
        <taxon>Malvales</taxon>
        <taxon>Malvaceae</taxon>
        <taxon>Helicteroideae</taxon>
        <taxon>Durio</taxon>
    </lineage>
</organism>
<dbReference type="RefSeq" id="XP_022743020.1">
    <property type="nucleotide sequence ID" value="XM_022887285.1"/>
</dbReference>
<dbReference type="GO" id="GO:0004020">
    <property type="term" value="F:adenylylsulfate kinase activity"/>
    <property type="evidence" value="ECO:0007669"/>
    <property type="project" value="UniProtKB-EC"/>
</dbReference>
<dbReference type="GO" id="GO:0005524">
    <property type="term" value="F:ATP binding"/>
    <property type="evidence" value="ECO:0007669"/>
    <property type="project" value="UniProtKB-KW"/>
</dbReference>
<dbReference type="Gene3D" id="3.40.50.300">
    <property type="entry name" value="P-loop containing nucleotide triphosphate hydrolases"/>
    <property type="match status" value="1"/>
</dbReference>
<dbReference type="PANTHER" id="PTHR11055:SF1">
    <property type="entry name" value="PAPS SYNTHETASE, ISOFORM D"/>
    <property type="match status" value="1"/>
</dbReference>
<dbReference type="InterPro" id="IPR027417">
    <property type="entry name" value="P-loop_NTPase"/>
</dbReference>
<dbReference type="GO" id="GO:0000103">
    <property type="term" value="P:sulfate assimilation"/>
    <property type="evidence" value="ECO:0007669"/>
    <property type="project" value="InterPro"/>
</dbReference>
<dbReference type="InterPro" id="IPR059117">
    <property type="entry name" value="APS_kinase_dom"/>
</dbReference>
<feature type="signal peptide" evidence="5">
    <location>
        <begin position="1"/>
        <end position="27"/>
    </location>
</feature>
<evidence type="ECO:0000259" key="6">
    <source>
        <dbReference type="Pfam" id="PF01583"/>
    </source>
</evidence>
<comment type="pathway">
    <text evidence="1">Sulfur metabolism.</text>
</comment>
<dbReference type="Pfam" id="PF01583">
    <property type="entry name" value="APS_kinase"/>
    <property type="match status" value="2"/>
</dbReference>
<evidence type="ECO:0000256" key="5">
    <source>
        <dbReference type="SAM" id="SignalP"/>
    </source>
</evidence>
<dbReference type="GeneID" id="111294109"/>
<dbReference type="OrthoDB" id="506431at2759"/>
<reference evidence="8" key="1">
    <citation type="submission" date="2025-08" db="UniProtKB">
        <authorList>
            <consortium name="RefSeq"/>
        </authorList>
    </citation>
    <scope>IDENTIFICATION</scope>
    <source>
        <tissue evidence="8">Fruit stalk</tissue>
    </source>
</reference>
<dbReference type="Proteomes" id="UP000515121">
    <property type="component" value="Unplaced"/>
</dbReference>
<gene>
    <name evidence="8" type="primary">LOC111294109</name>
</gene>
<sequence length="210" mass="24235">MLLKQSKWAVLLQYVFFFLSFLFECSGKSTLACSLSRELYTRGRLSYIPDGDNLQHGLSKDLHFKAEDRTENIRWVGEVASLISPNKKDQDACHTMLLDSNFIEARLLLDGSHLDSFYHFFLVEMLFSLHLQVFMNMPLELCEERDSKGPYKLSRAGKIKGELRFLRTFIDRSCLIIPFSSPCSFTNNIYLLRHETSFLLHAICTICASV</sequence>
<dbReference type="PANTHER" id="PTHR11055">
    <property type="entry name" value="BIFUNCTIONAL 3'-PHOSPHOADENOSINE 5'-PHOSPHOSULFATE SYNTHASE"/>
    <property type="match status" value="1"/>
</dbReference>
<keyword evidence="4" id="KW-0067">ATP-binding</keyword>
<feature type="chain" id="PRO_5028219389" evidence="5">
    <location>
        <begin position="28"/>
        <end position="210"/>
    </location>
</feature>
<dbReference type="CDD" id="cd02027">
    <property type="entry name" value="APSK"/>
    <property type="match status" value="1"/>
</dbReference>
<dbReference type="AlphaFoldDB" id="A0A6P5YS39"/>
<keyword evidence="2" id="KW-0808">Transferase</keyword>
<keyword evidence="3" id="KW-0547">Nucleotide-binding</keyword>
<keyword evidence="5" id="KW-0732">Signal</keyword>
<evidence type="ECO:0000256" key="2">
    <source>
        <dbReference type="ARBA" id="ARBA00022679"/>
    </source>
</evidence>
<dbReference type="SUPFAM" id="SSF52540">
    <property type="entry name" value="P-loop containing nucleoside triphosphate hydrolases"/>
    <property type="match status" value="1"/>
</dbReference>